<dbReference type="PANTHER" id="PTHR30329:SF21">
    <property type="entry name" value="LIPOPROTEIN YIAD-RELATED"/>
    <property type="match status" value="1"/>
</dbReference>
<dbReference type="CDD" id="cd07185">
    <property type="entry name" value="OmpA_C-like"/>
    <property type="match status" value="1"/>
</dbReference>
<sequence>MVRKILQLSLVTLVTLACNNSNNKSQNENQTITNSADTITISEENNEQTKPTFDIEVLPVSTHDIGDFPFLTLPKGLKNQNIPLVKDFDVCFFPIGGVMTPIEGKLYKTNVVGEGNGDFPQRYYEKSLEDYLLAVGAVKIFEGKITEDEYNRYNQQDPNKGKDGDIGYTDQFIKVYALRTADKNIYIQSSANNASGKLNILEQQAFNQTITKVTSDKIADDLFNKGKSVLHINFDTNKATLKADGREIIAEIIKVLEQNPELKIAINGHTDNMGNKEHNQKLSQTRADAVKSELVKAGISADRLTAKGFGQENPITNNDTETRRASNRRVELVKL</sequence>
<proteinExistence type="predicted"/>
<keyword evidence="2 4" id="KW-0472">Membrane</keyword>
<dbReference type="PROSITE" id="PS51123">
    <property type="entry name" value="OMPA_2"/>
    <property type="match status" value="1"/>
</dbReference>
<feature type="domain" description="OmpA-like" evidence="6">
    <location>
        <begin position="219"/>
        <end position="335"/>
    </location>
</feature>
<evidence type="ECO:0000259" key="6">
    <source>
        <dbReference type="PROSITE" id="PS51123"/>
    </source>
</evidence>
<dbReference type="Gene3D" id="3.30.1330.60">
    <property type="entry name" value="OmpA-like domain"/>
    <property type="match status" value="1"/>
</dbReference>
<keyword evidence="3" id="KW-0998">Cell outer membrane</keyword>
<dbReference type="PRINTS" id="PR01021">
    <property type="entry name" value="OMPADOMAIN"/>
</dbReference>
<protein>
    <submittedName>
        <fullName evidence="7">Root adhesin</fullName>
    </submittedName>
</protein>
<dbReference type="GO" id="GO:0009279">
    <property type="term" value="C:cell outer membrane"/>
    <property type="evidence" value="ECO:0007669"/>
    <property type="project" value="UniProtKB-SubCell"/>
</dbReference>
<evidence type="ECO:0000256" key="4">
    <source>
        <dbReference type="PROSITE-ProRule" id="PRU00473"/>
    </source>
</evidence>
<evidence type="ECO:0000256" key="2">
    <source>
        <dbReference type="ARBA" id="ARBA00023136"/>
    </source>
</evidence>
<evidence type="ECO:0000313" key="7">
    <source>
        <dbReference type="EMBL" id="SSZ55795.1"/>
    </source>
</evidence>
<dbReference type="RefSeq" id="WP_002688907.1">
    <property type="nucleotide sequence ID" value="NZ_UFTJ01000002.1"/>
</dbReference>
<dbReference type="AlphaFoldDB" id="A0A376C2R9"/>
<dbReference type="Proteomes" id="UP000255515">
    <property type="component" value="Unassembled WGS sequence"/>
</dbReference>
<feature type="compositionally biased region" description="Basic and acidic residues" evidence="5">
    <location>
        <begin position="320"/>
        <end position="330"/>
    </location>
</feature>
<evidence type="ECO:0000313" key="8">
    <source>
        <dbReference type="Proteomes" id="UP000255515"/>
    </source>
</evidence>
<comment type="subcellular location">
    <subcellularLocation>
        <location evidence="1">Cell outer membrane</location>
    </subcellularLocation>
</comment>
<feature type="region of interest" description="Disordered" evidence="5">
    <location>
        <begin position="309"/>
        <end position="330"/>
    </location>
</feature>
<dbReference type="PANTHER" id="PTHR30329">
    <property type="entry name" value="STATOR ELEMENT OF FLAGELLAR MOTOR COMPLEX"/>
    <property type="match status" value="1"/>
</dbReference>
<dbReference type="InterPro" id="IPR006664">
    <property type="entry name" value="OMP_bac"/>
</dbReference>
<evidence type="ECO:0000256" key="3">
    <source>
        <dbReference type="ARBA" id="ARBA00023237"/>
    </source>
</evidence>
<name>A0A376C2R9_9FLAO</name>
<dbReference type="InterPro" id="IPR050330">
    <property type="entry name" value="Bact_OuterMem_StrucFunc"/>
</dbReference>
<evidence type="ECO:0000256" key="5">
    <source>
        <dbReference type="SAM" id="MobiDB-lite"/>
    </source>
</evidence>
<organism evidence="7 8">
    <name type="scientific">Bergeyella zoohelcum</name>
    <dbReference type="NCBI Taxonomy" id="1015"/>
    <lineage>
        <taxon>Bacteria</taxon>
        <taxon>Pseudomonadati</taxon>
        <taxon>Bacteroidota</taxon>
        <taxon>Flavobacteriia</taxon>
        <taxon>Flavobacteriales</taxon>
        <taxon>Weeksellaceae</taxon>
        <taxon>Bergeyella</taxon>
    </lineage>
</organism>
<dbReference type="InterPro" id="IPR006665">
    <property type="entry name" value="OmpA-like"/>
</dbReference>
<dbReference type="PROSITE" id="PS51257">
    <property type="entry name" value="PROKAR_LIPOPROTEIN"/>
    <property type="match status" value="1"/>
</dbReference>
<accession>A0A376C2R9</accession>
<gene>
    <name evidence="7" type="primary">oprF_3</name>
    <name evidence="7" type="ORF">NCTC11661_01194</name>
</gene>
<dbReference type="EMBL" id="UFTJ01000002">
    <property type="protein sequence ID" value="SSZ55795.1"/>
    <property type="molecule type" value="Genomic_DNA"/>
</dbReference>
<dbReference type="Pfam" id="PF00691">
    <property type="entry name" value="OmpA"/>
    <property type="match status" value="1"/>
</dbReference>
<dbReference type="InterPro" id="IPR036737">
    <property type="entry name" value="OmpA-like_sf"/>
</dbReference>
<reference evidence="7 8" key="1">
    <citation type="submission" date="2018-06" db="EMBL/GenBank/DDBJ databases">
        <authorList>
            <consortium name="Pathogen Informatics"/>
            <person name="Doyle S."/>
        </authorList>
    </citation>
    <scope>NUCLEOTIDE SEQUENCE [LARGE SCALE GENOMIC DNA]</scope>
    <source>
        <strain evidence="7 8">NCTC11661</strain>
    </source>
</reference>
<dbReference type="SUPFAM" id="SSF103088">
    <property type="entry name" value="OmpA-like"/>
    <property type="match status" value="1"/>
</dbReference>
<evidence type="ECO:0000256" key="1">
    <source>
        <dbReference type="ARBA" id="ARBA00004442"/>
    </source>
</evidence>